<comment type="caution">
    <text evidence="3">The sequence shown here is derived from an EMBL/GenBank/DDBJ whole genome shotgun (WGS) entry which is preliminary data.</text>
</comment>
<proteinExistence type="predicted"/>
<evidence type="ECO:0000256" key="1">
    <source>
        <dbReference type="SAM" id="MobiDB-lite"/>
    </source>
</evidence>
<name>A0AA39L1V3_MICHY</name>
<feature type="compositionally biased region" description="Low complexity" evidence="1">
    <location>
        <begin position="1"/>
        <end position="17"/>
    </location>
</feature>
<sequence length="309" mass="34910">MRHNNNINNNNHINNNNGYLVHNTDAHRSYSTDGEESHRATSIRTSSEYAIAHKPNSVIKVIVPPRKSRRSTKDQENDKRLHISWNGRDSDLSHDSPSNIHRQNASNNGSESNVPIFITNSGYRATSDLSRGSRHSPVSSSRIDDRAPSNYSCGSARSGGSTIKTRTSRHGGIIIETMSTPNPFCPNTKGMCCLMLLINLGLILVTLGFVIVIQFFQPLIVWILGIVFLIFGFITLIGSLIYCVHVFKNAKHPHEMNPEDFYWTRYWQGHVGSAPEIHYKAEEKYPDDGGSDRYSKYSANYSDRRSHRY</sequence>
<protein>
    <submittedName>
        <fullName evidence="3">Uncharacterized protein</fullName>
    </submittedName>
</protein>
<keyword evidence="4" id="KW-1185">Reference proteome</keyword>
<dbReference type="Proteomes" id="UP001168972">
    <property type="component" value="Unassembled WGS sequence"/>
</dbReference>
<dbReference type="EMBL" id="JAQQBR010000001">
    <property type="protein sequence ID" value="KAK0181989.1"/>
    <property type="molecule type" value="Genomic_DNA"/>
</dbReference>
<feature type="region of interest" description="Disordered" evidence="1">
    <location>
        <begin position="62"/>
        <end position="113"/>
    </location>
</feature>
<evidence type="ECO:0000313" key="4">
    <source>
        <dbReference type="Proteomes" id="UP001168972"/>
    </source>
</evidence>
<feature type="transmembrane region" description="Helical" evidence="2">
    <location>
        <begin position="192"/>
        <end position="213"/>
    </location>
</feature>
<feature type="compositionally biased region" description="Basic and acidic residues" evidence="1">
    <location>
        <begin position="71"/>
        <end position="81"/>
    </location>
</feature>
<feature type="compositionally biased region" description="Polar residues" evidence="1">
    <location>
        <begin position="95"/>
        <end position="113"/>
    </location>
</feature>
<dbReference type="PANTHER" id="PTHR41155:SF1">
    <property type="entry name" value="FI19525P1"/>
    <property type="match status" value="1"/>
</dbReference>
<accession>A0AA39L1V3</accession>
<feature type="transmembrane region" description="Helical" evidence="2">
    <location>
        <begin position="219"/>
        <end position="247"/>
    </location>
</feature>
<evidence type="ECO:0000313" key="3">
    <source>
        <dbReference type="EMBL" id="KAK0181989.1"/>
    </source>
</evidence>
<keyword evidence="2" id="KW-1133">Transmembrane helix</keyword>
<feature type="region of interest" description="Disordered" evidence="1">
    <location>
        <begin position="1"/>
        <end position="23"/>
    </location>
</feature>
<organism evidence="3 4">
    <name type="scientific">Microctonus hyperodae</name>
    <name type="common">Parasitoid wasp</name>
    <dbReference type="NCBI Taxonomy" id="165561"/>
    <lineage>
        <taxon>Eukaryota</taxon>
        <taxon>Metazoa</taxon>
        <taxon>Ecdysozoa</taxon>
        <taxon>Arthropoda</taxon>
        <taxon>Hexapoda</taxon>
        <taxon>Insecta</taxon>
        <taxon>Pterygota</taxon>
        <taxon>Neoptera</taxon>
        <taxon>Endopterygota</taxon>
        <taxon>Hymenoptera</taxon>
        <taxon>Apocrita</taxon>
        <taxon>Ichneumonoidea</taxon>
        <taxon>Braconidae</taxon>
        <taxon>Euphorinae</taxon>
        <taxon>Microctonus</taxon>
    </lineage>
</organism>
<feature type="region of interest" description="Disordered" evidence="1">
    <location>
        <begin position="284"/>
        <end position="309"/>
    </location>
</feature>
<reference evidence="3" key="1">
    <citation type="journal article" date="2023" name="bioRxiv">
        <title>Scaffold-level genome assemblies of two parasitoid biocontrol wasps reveal the parthenogenesis mechanism and an associated novel virus.</title>
        <authorList>
            <person name="Inwood S."/>
            <person name="Skelly J."/>
            <person name="Guhlin J."/>
            <person name="Harrop T."/>
            <person name="Goldson S."/>
            <person name="Dearden P."/>
        </authorList>
    </citation>
    <scope>NUCLEOTIDE SEQUENCE</scope>
    <source>
        <strain evidence="3">Lincoln</strain>
        <tissue evidence="3">Whole body</tissue>
    </source>
</reference>
<feature type="compositionally biased region" description="Basic and acidic residues" evidence="1">
    <location>
        <begin position="284"/>
        <end position="295"/>
    </location>
</feature>
<dbReference type="PANTHER" id="PTHR41155">
    <property type="entry name" value="FI19525P1"/>
    <property type="match status" value="1"/>
</dbReference>
<feature type="region of interest" description="Disordered" evidence="1">
    <location>
        <begin position="126"/>
        <end position="163"/>
    </location>
</feature>
<keyword evidence="2" id="KW-0812">Transmembrane</keyword>
<keyword evidence="2" id="KW-0472">Membrane</keyword>
<gene>
    <name evidence="3" type="ORF">PV327_000164</name>
</gene>
<reference evidence="3" key="2">
    <citation type="submission" date="2023-03" db="EMBL/GenBank/DDBJ databases">
        <authorList>
            <person name="Inwood S.N."/>
            <person name="Skelly J.G."/>
            <person name="Guhlin J."/>
            <person name="Harrop T.W.R."/>
            <person name="Goldson S.G."/>
            <person name="Dearden P.K."/>
        </authorList>
    </citation>
    <scope>NUCLEOTIDE SEQUENCE</scope>
    <source>
        <strain evidence="3">Lincoln</strain>
        <tissue evidence="3">Whole body</tissue>
    </source>
</reference>
<evidence type="ECO:0000256" key="2">
    <source>
        <dbReference type="SAM" id="Phobius"/>
    </source>
</evidence>
<dbReference type="AlphaFoldDB" id="A0AA39L1V3"/>
<feature type="compositionally biased region" description="Polar residues" evidence="1">
    <location>
        <begin position="149"/>
        <end position="163"/>
    </location>
</feature>